<evidence type="ECO:0000256" key="7">
    <source>
        <dbReference type="PROSITE-ProRule" id="PRU00803"/>
    </source>
</evidence>
<keyword evidence="4" id="KW-0732">Signal</keyword>
<dbReference type="PRINTS" id="PR01185">
    <property type="entry name" value="INTEGRINA"/>
</dbReference>
<evidence type="ECO:0000256" key="8">
    <source>
        <dbReference type="RuleBase" id="RU003762"/>
    </source>
</evidence>
<keyword evidence="5" id="KW-0677">Repeat</keyword>
<dbReference type="InterPro" id="IPR036691">
    <property type="entry name" value="Endo/exonu/phosph_ase_sf"/>
</dbReference>
<dbReference type="GO" id="GO:0004439">
    <property type="term" value="F:phosphatidylinositol-4,5-bisphosphate 5-phosphatase activity"/>
    <property type="evidence" value="ECO:0007669"/>
    <property type="project" value="UniProtKB-EC"/>
</dbReference>
<evidence type="ECO:0000259" key="9">
    <source>
        <dbReference type="PROSITE" id="PS50275"/>
    </source>
</evidence>
<dbReference type="Gene3D" id="2.130.10.130">
    <property type="entry name" value="Integrin alpha, N-terminal"/>
    <property type="match status" value="1"/>
</dbReference>
<evidence type="ECO:0000256" key="4">
    <source>
        <dbReference type="ARBA" id="ARBA00022729"/>
    </source>
</evidence>
<dbReference type="InterPro" id="IPR028994">
    <property type="entry name" value="Integrin_alpha_N"/>
</dbReference>
<feature type="domain" description="SAC" evidence="9">
    <location>
        <begin position="201"/>
        <end position="269"/>
    </location>
</feature>
<evidence type="ECO:0000313" key="11">
    <source>
        <dbReference type="Proteomes" id="UP000605970"/>
    </source>
</evidence>
<evidence type="ECO:0000256" key="6">
    <source>
        <dbReference type="ARBA" id="ARBA00023180"/>
    </source>
</evidence>
<sequence length="981" mass="109101">MALRSIRVYAQNLGNYSVLLEATNNEKFLLCQSGGLDSITKELACLLKSSGYQLVLDGFASLGILQLGGDDDYLVLITGVLSVGQIYNSDIFKISNVKFVSLIRKENEPSDQRIIEIMLISRLSFEHVGTRFNVRGINDDGNVANFVETEQIVIFDKQECSFLQIRGSIPLFWEQPGINVGAHTVKLRPLELSLFALEKRQGGVIRTNCLDNLDRTNSVQTLIGMRALFSQLTCLGVEKIKSNIIVRCEELVKDMWQKNGDQCSIIYAGTGALEGKSKLRDASRSIVRTIQNNLMDSSKQESFDLILFGRLLTNSNFVKISQIFPSSFLKASSYFFECPNLEAFVERENDLCVPIPLKIFCGTWNVNGGKNLNNVAFKGGNLLSSWIFPTNLSGQNEIVARNNDFNSAVKRMRFPMGRTLLDHDVIFWLGDFNYRISLSADEVKKAINLNNFALISEYDQLLQQKNLGNIFFKFLEGQLNFLPTYKYDTFSDDYDTSDKCSLLIGAPHAESGQPETLQAGAVYACNPGFGNSLINGCIRLSIEYPDQKEASKPPEFLHSKQLHFEGKNRQMLGFTVCSTGMREEESSRALVCAPLLRWGHNAYTDGVCYLLGSDLNHKGIINTCGPLPKKDRHNDYGSCEQGFSAFIDQNVTITGIPGARKWTGGVFAKYDFVGSGGFIDSVDRRTMEFDKNQGGILALLASHDYLGYSVHYGRFGFWHEDEKNFTIVSGATRFNQTGAVIFLPFRRNFHAEEGPNLGLLDDHFILSGRQLGSGFGSSLAVLDLNNDGFDDLLVGAPFEYFFDEEENEKGGAVYVYFSKGIKQQKGEMSSNFVFYEPIVLRGVKSHSHFGAAIAGIGNINNDPKGFKDFCVGAPHHDSGAVFIFHGNERDHFPTEPSQQIFAKNLINSPKPLNSFGSFIANGIDLDGDGYSELAVGAPESDAVIIFHPKPVLEIKLFHQFDRKHVKISTSRSDWDCALGPS</sequence>
<dbReference type="InterPro" id="IPR002013">
    <property type="entry name" value="SAC_dom"/>
</dbReference>
<dbReference type="InterPro" id="IPR000300">
    <property type="entry name" value="IPPc"/>
</dbReference>
<dbReference type="GO" id="GO:0005178">
    <property type="term" value="F:integrin binding"/>
    <property type="evidence" value="ECO:0007669"/>
    <property type="project" value="TreeGrafter"/>
</dbReference>
<dbReference type="Pfam" id="PF02383">
    <property type="entry name" value="Syja_N"/>
    <property type="match status" value="1"/>
</dbReference>
<dbReference type="AlphaFoldDB" id="A0A8S9ZSM3"/>
<feature type="repeat" description="FG-GAP" evidence="7">
    <location>
        <begin position="836"/>
        <end position="893"/>
    </location>
</feature>
<dbReference type="EMBL" id="JABEBT010000030">
    <property type="protein sequence ID" value="KAF7636363.1"/>
    <property type="molecule type" value="Genomic_DNA"/>
</dbReference>
<comment type="similarity">
    <text evidence="2">In the central section; belongs to the inositol 1,4,5-trisphosphate 5-phosphatase family.</text>
</comment>
<name>A0A8S9ZSM3_9BILA</name>
<dbReference type="InterPro" id="IPR000413">
    <property type="entry name" value="Integrin_alpha"/>
</dbReference>
<comment type="similarity">
    <text evidence="8">Belongs to the integrin alpha chain family.</text>
</comment>
<dbReference type="SMART" id="SM00191">
    <property type="entry name" value="Int_alpha"/>
    <property type="match status" value="3"/>
</dbReference>
<dbReference type="Pfam" id="PF22669">
    <property type="entry name" value="Exo_endo_phos2"/>
    <property type="match status" value="1"/>
</dbReference>
<dbReference type="PROSITE" id="PS51470">
    <property type="entry name" value="FG_GAP"/>
    <property type="match status" value="2"/>
</dbReference>
<dbReference type="GO" id="GO:0007229">
    <property type="term" value="P:integrin-mediated signaling pathway"/>
    <property type="evidence" value="ECO:0007669"/>
    <property type="project" value="UniProtKB-KW"/>
</dbReference>
<keyword evidence="8 10" id="KW-0401">Integrin</keyword>
<comment type="caution">
    <text evidence="10">The sequence shown here is derived from an EMBL/GenBank/DDBJ whole genome shotgun (WGS) entry which is preliminary data.</text>
</comment>
<protein>
    <recommendedName>
        <fullName evidence="3">phosphoinositide 5-phosphatase</fullName>
        <ecNumber evidence="3">3.1.3.36</ecNumber>
    </recommendedName>
</protein>
<dbReference type="PANTHER" id="PTHR23220">
    <property type="entry name" value="INTEGRIN ALPHA"/>
    <property type="match status" value="1"/>
</dbReference>
<dbReference type="GO" id="GO:0008305">
    <property type="term" value="C:integrin complex"/>
    <property type="evidence" value="ECO:0007669"/>
    <property type="project" value="InterPro"/>
</dbReference>
<reference evidence="10" key="1">
    <citation type="journal article" date="2020" name="Ecol. Evol.">
        <title>Genome structure and content of the rice root-knot nematode (Meloidogyne graminicola).</title>
        <authorList>
            <person name="Phan N.T."/>
            <person name="Danchin E.G.J."/>
            <person name="Klopp C."/>
            <person name="Perfus-Barbeoch L."/>
            <person name="Kozlowski D.K."/>
            <person name="Koutsovoulos G.D."/>
            <person name="Lopez-Roques C."/>
            <person name="Bouchez O."/>
            <person name="Zahm M."/>
            <person name="Besnard G."/>
            <person name="Bellafiore S."/>
        </authorList>
    </citation>
    <scope>NUCLEOTIDE SEQUENCE</scope>
    <source>
        <strain evidence="10">VN-18</strain>
    </source>
</reference>
<dbReference type="EC" id="3.1.3.36" evidence="3"/>
<dbReference type="GO" id="GO:0009897">
    <property type="term" value="C:external side of plasma membrane"/>
    <property type="evidence" value="ECO:0007669"/>
    <property type="project" value="TreeGrafter"/>
</dbReference>
<dbReference type="GO" id="GO:0046856">
    <property type="term" value="P:phosphatidylinositol dephosphorylation"/>
    <property type="evidence" value="ECO:0007669"/>
    <property type="project" value="InterPro"/>
</dbReference>
<evidence type="ECO:0000256" key="5">
    <source>
        <dbReference type="ARBA" id="ARBA00022737"/>
    </source>
</evidence>
<dbReference type="GO" id="GO:0007160">
    <property type="term" value="P:cell-matrix adhesion"/>
    <property type="evidence" value="ECO:0007669"/>
    <property type="project" value="TreeGrafter"/>
</dbReference>
<evidence type="ECO:0000256" key="2">
    <source>
        <dbReference type="ARBA" id="ARBA00009678"/>
    </source>
</evidence>
<dbReference type="InterPro" id="IPR013519">
    <property type="entry name" value="Int_alpha_beta-p"/>
</dbReference>
<dbReference type="Proteomes" id="UP000605970">
    <property type="component" value="Unassembled WGS sequence"/>
</dbReference>
<evidence type="ECO:0000256" key="1">
    <source>
        <dbReference type="ARBA" id="ARBA00008943"/>
    </source>
</evidence>
<feature type="repeat" description="FG-GAP" evidence="7">
    <location>
        <begin position="761"/>
        <end position="825"/>
    </location>
</feature>
<dbReference type="InterPro" id="IPR013517">
    <property type="entry name" value="FG-GAP"/>
</dbReference>
<evidence type="ECO:0000256" key="3">
    <source>
        <dbReference type="ARBA" id="ARBA00013044"/>
    </source>
</evidence>
<comment type="subcellular location">
    <subcellularLocation>
        <location evidence="8">Membrane</location>
        <topology evidence="8">Single-pass type I membrane protein</topology>
    </subcellularLocation>
</comment>
<dbReference type="GO" id="GO:0033627">
    <property type="term" value="P:cell adhesion mediated by integrin"/>
    <property type="evidence" value="ECO:0007669"/>
    <property type="project" value="TreeGrafter"/>
</dbReference>
<accession>A0A8S9ZSM3</accession>
<keyword evidence="8" id="KW-0130">Cell adhesion</keyword>
<dbReference type="SUPFAM" id="SSF56219">
    <property type="entry name" value="DNase I-like"/>
    <property type="match status" value="1"/>
</dbReference>
<dbReference type="Pfam" id="PF01839">
    <property type="entry name" value="FG-GAP"/>
    <property type="match status" value="2"/>
</dbReference>
<comment type="similarity">
    <text evidence="1">Belongs to the synaptojanin family.</text>
</comment>
<feature type="domain" description="SAC" evidence="9">
    <location>
        <begin position="73"/>
        <end position="177"/>
    </location>
</feature>
<organism evidence="10 11">
    <name type="scientific">Meloidogyne graminicola</name>
    <dbReference type="NCBI Taxonomy" id="189291"/>
    <lineage>
        <taxon>Eukaryota</taxon>
        <taxon>Metazoa</taxon>
        <taxon>Ecdysozoa</taxon>
        <taxon>Nematoda</taxon>
        <taxon>Chromadorea</taxon>
        <taxon>Rhabditida</taxon>
        <taxon>Tylenchina</taxon>
        <taxon>Tylenchomorpha</taxon>
        <taxon>Tylenchoidea</taxon>
        <taxon>Meloidogynidae</taxon>
        <taxon>Meloidogyninae</taxon>
        <taxon>Meloidogyne</taxon>
    </lineage>
</organism>
<dbReference type="SUPFAM" id="SSF69318">
    <property type="entry name" value="Integrin alpha N-terminal domain"/>
    <property type="match status" value="1"/>
</dbReference>
<dbReference type="OrthoDB" id="5317514at2759"/>
<dbReference type="SMART" id="SM00128">
    <property type="entry name" value="IPPc"/>
    <property type="match status" value="1"/>
</dbReference>
<dbReference type="GO" id="GO:0098609">
    <property type="term" value="P:cell-cell adhesion"/>
    <property type="evidence" value="ECO:0007669"/>
    <property type="project" value="TreeGrafter"/>
</dbReference>
<keyword evidence="8" id="KW-0675">Receptor</keyword>
<evidence type="ECO:0000313" key="10">
    <source>
        <dbReference type="EMBL" id="KAF7636363.1"/>
    </source>
</evidence>
<keyword evidence="11" id="KW-1185">Reference proteome</keyword>
<keyword evidence="6" id="KW-0325">Glycoprotein</keyword>
<dbReference type="PANTHER" id="PTHR23220:SF122">
    <property type="entry name" value="INTEGRIN ALPHA-PS1"/>
    <property type="match status" value="1"/>
</dbReference>
<gene>
    <name evidence="10" type="ORF">Mgra_00004144</name>
</gene>
<dbReference type="PROSITE" id="PS50275">
    <property type="entry name" value="SAC"/>
    <property type="match status" value="2"/>
</dbReference>
<proteinExistence type="inferred from homology"/>